<gene>
    <name evidence="1" type="ORF">SAMN04488138_1155</name>
</gene>
<dbReference type="GeneID" id="98666357"/>
<evidence type="ECO:0000313" key="2">
    <source>
        <dbReference type="Proteomes" id="UP000183299"/>
    </source>
</evidence>
<organism evidence="1 2">
    <name type="scientific">Celeribacter halophilus</name>
    <dbReference type="NCBI Taxonomy" id="576117"/>
    <lineage>
        <taxon>Bacteria</taxon>
        <taxon>Pseudomonadati</taxon>
        <taxon>Pseudomonadota</taxon>
        <taxon>Alphaproteobacteria</taxon>
        <taxon>Rhodobacterales</taxon>
        <taxon>Roseobacteraceae</taxon>
        <taxon>Celeribacter</taxon>
    </lineage>
</organism>
<keyword evidence="2" id="KW-1185">Reference proteome</keyword>
<dbReference type="EMBL" id="FORY01000015">
    <property type="protein sequence ID" value="SFJ93612.1"/>
    <property type="molecule type" value="Genomic_DNA"/>
</dbReference>
<dbReference type="OrthoDB" id="8601734at2"/>
<dbReference type="RefSeq" id="WP_066602697.1">
    <property type="nucleotide sequence ID" value="NZ_FORY01000015.1"/>
</dbReference>
<dbReference type="Proteomes" id="UP000183299">
    <property type="component" value="Unassembled WGS sequence"/>
</dbReference>
<sequence length="167" mass="18500">MLLEFIATISAGVGAAGLILGMQKLLRLPLPNWLMPASAGIAMLAFTIWSEYSWASRAEAGLGEGKLVAMTVDKKQIWRPWTFVFPVTTQFIALDKDSAKVDGEMVQVDMYLVARRSESAIVPVAFDCLLSRRADAFDLPEGDLTQANWFDMDKNDPVLRTACDQLR</sequence>
<dbReference type="AlphaFoldDB" id="A0A1I3VEL1"/>
<proteinExistence type="predicted"/>
<evidence type="ECO:0000313" key="1">
    <source>
        <dbReference type="EMBL" id="SFJ93612.1"/>
    </source>
</evidence>
<reference evidence="1 2" key="1">
    <citation type="submission" date="2016-10" db="EMBL/GenBank/DDBJ databases">
        <authorList>
            <person name="de Groot N.N."/>
        </authorList>
    </citation>
    <scope>NUCLEOTIDE SEQUENCE [LARGE SCALE GENOMIC DNA]</scope>
    <source>
        <strain evidence="1 2">CGMCC 1.8891</strain>
    </source>
</reference>
<dbReference type="STRING" id="576117.SAMN04488138_1155"/>
<accession>A0A1I3VEL1</accession>
<protein>
    <submittedName>
        <fullName evidence="1">Uncharacterized protein</fullName>
    </submittedName>
</protein>
<name>A0A1I3VEL1_9RHOB</name>